<dbReference type="AlphaFoldDB" id="A0A0Q1E0K7"/>
<feature type="domain" description="T-Q ester bond containing" evidence="3">
    <location>
        <begin position="953"/>
        <end position="1081"/>
    </location>
</feature>
<feature type="domain" description="DUF7507" evidence="4">
    <location>
        <begin position="769"/>
        <end position="852"/>
    </location>
</feature>
<feature type="region of interest" description="Disordered" evidence="1">
    <location>
        <begin position="831"/>
        <end position="968"/>
    </location>
</feature>
<organism evidence="5 6">
    <name type="scientific">Corynebacterium lowii</name>
    <dbReference type="NCBI Taxonomy" id="1544413"/>
    <lineage>
        <taxon>Bacteria</taxon>
        <taxon>Bacillati</taxon>
        <taxon>Actinomycetota</taxon>
        <taxon>Actinomycetes</taxon>
        <taxon>Mycobacteriales</taxon>
        <taxon>Corynebacteriaceae</taxon>
        <taxon>Corynebacterium</taxon>
    </lineage>
</organism>
<feature type="region of interest" description="Disordered" evidence="1">
    <location>
        <begin position="523"/>
        <end position="621"/>
    </location>
</feature>
<dbReference type="RefSeq" id="WP_055178334.1">
    <property type="nucleotide sequence ID" value="NZ_JAUSQY010000001.1"/>
</dbReference>
<dbReference type="Proteomes" id="UP000050488">
    <property type="component" value="Unassembled WGS sequence"/>
</dbReference>
<feature type="region of interest" description="Disordered" evidence="1">
    <location>
        <begin position="1051"/>
        <end position="1099"/>
    </location>
</feature>
<dbReference type="Pfam" id="PF18202">
    <property type="entry name" value="TQ"/>
    <property type="match status" value="3"/>
</dbReference>
<feature type="region of interest" description="Disordered" evidence="1">
    <location>
        <begin position="37"/>
        <end position="57"/>
    </location>
</feature>
<feature type="region of interest" description="Disordered" evidence="1">
    <location>
        <begin position="390"/>
        <end position="415"/>
    </location>
</feature>
<feature type="compositionally biased region" description="Low complexity" evidence="1">
    <location>
        <begin position="559"/>
        <end position="573"/>
    </location>
</feature>
<feature type="domain" description="T-Q ester bond containing" evidence="3">
    <location>
        <begin position="620"/>
        <end position="742"/>
    </location>
</feature>
<protein>
    <submittedName>
        <fullName evidence="5">Uncharacterized protein</fullName>
    </submittedName>
</protein>
<name>A0A0Q1E0K7_9CORY</name>
<accession>A0A0Q1E0K7</accession>
<sequence length="1099" mass="117078">MAPALFSRIVSFLAAVSLIFGGAAVAQAAEGIEFDPQFPPGAGVTKDDAVAKGGEEGTSASNTLWISEEYGYGWCIDLDFYTPTEVYPEQKFTVVEKLDKLVALPTKENPNPEGQVVDFTSDSDRRDVIIHLVRELQKAYDPSASPIEEEAQRINFVLRLFTSSSLKILQNSYRLVNEGNVIYFGGNESDHLNNDTLEKMTGYRIVESDGFYVLEHTGNSENPIPKAADSDYLTVIRPENFDLARASTAVREDTIPQRVITIDQPGLRNDFNPEIETSASYEDDTINREITVEEAGKDRTVYDTVTVKNLVEGAKYTLDAQLMKQSDSSEIAGAAASKEFTASESELADFVKNEDGSVSGSVVVEVPMPAGSLAAEESAVAFETLSSTAVDAKGRETPNTSEPNPIAEHKDINDEAQTVSVGPEPVAPKIELVKKINGDDAETEDAAVALKPGEEAEVTFEVTNVGETYAFNVGIDDETLEGTVGAVTDIKAEGSDSDVFAGPLKPGESTTFTGKLVLEEGAQHHADRATAHASSAEGDVTVSSEPNEGHAKTPEVESETPTETSEPSQTPETSESEPTSEESTTESEEPSEEVTEAPVPEEPSEPVVILEPSISTSVNPASMAMKSGAEVVDTVSYKGLKPDTEYTLNAQLVNKDNADQVIGVGEKTFTTPASEEDSVSGEVDVKITLTDNAEAEGLKAGVAFEELTSKAVDAKGSETPDTTEPNVIAEHKDIEDKAQTVTNEVEPKKSGLEIKKYIKGNDAQSEEEAVELEPGEEAEVSFEVTNTGDTTLFNITLSDETVAGVGTVENIAPESVEALGAGQTAGFVGKLTLPEAGQKHQDVAKAEGTPEDSENPGHPAEGQPKVTSNEDPAHAKTPEKETKPDVKPEESAAPSDNPDSPAPKPEDEASQAPETSESEPEPTPSSEEAPESEEPAEKVTEEPAEPSELEPSISTSVNPKSMELNPGGRVVDTVSYEGLKPDTEYHLRAQMVDKNKEERVIGSGEKTFTTPKSDEESVSGDVDVEITFNANAGIAGITSGVAFEELTSKAVDAKGNETPDATEPNAIAEHKDIEDEAQTVNFEGAETTESEEPSESAKP</sequence>
<feature type="chain" id="PRO_5006189779" evidence="2">
    <location>
        <begin position="29"/>
        <end position="1099"/>
    </location>
</feature>
<feature type="signal peptide" evidence="2">
    <location>
        <begin position="1"/>
        <end position="28"/>
    </location>
</feature>
<reference evidence="5 6" key="1">
    <citation type="submission" date="2015-10" db="EMBL/GenBank/DDBJ databases">
        <title>Corynebacteirum lowii and Corynebacterium oculi species nova, derived from human clinical disease and and emended description of Corynebacterium mastiditis.</title>
        <authorList>
            <person name="Bernard K."/>
            <person name="Pacheco A.L."/>
            <person name="Mcdougall C."/>
            <person name="Burtx T."/>
            <person name="Weibe D."/>
            <person name="Tyler S."/>
            <person name="Olson A.B."/>
            <person name="Cnockaert M."/>
            <person name="Eguchi H."/>
            <person name="Kuwahara T."/>
            <person name="Nakayama-Imaohji H."/>
            <person name="Boudewijins M."/>
            <person name="Van Hoecke F."/>
            <person name="Bernier A.-M."/>
            <person name="Vandamme P."/>
        </authorList>
    </citation>
    <scope>NUCLEOTIDE SEQUENCE [LARGE SCALE GENOMIC DNA]</scope>
    <source>
        <strain evidence="5 6">NML 130206</strain>
    </source>
</reference>
<dbReference type="EMBL" id="LKEV01000005">
    <property type="protein sequence ID" value="KQB86004.1"/>
    <property type="molecule type" value="Genomic_DNA"/>
</dbReference>
<gene>
    <name evidence="5" type="ORF">Clow_01746</name>
</gene>
<feature type="compositionally biased region" description="Basic and acidic residues" evidence="1">
    <location>
        <begin position="871"/>
        <end position="890"/>
    </location>
</feature>
<comment type="caution">
    <text evidence="5">The sequence shown here is derived from an EMBL/GenBank/DDBJ whole genome shotgun (WGS) entry which is preliminary data.</text>
</comment>
<feature type="domain" description="T-Q ester bond containing" evidence="3">
    <location>
        <begin position="273"/>
        <end position="421"/>
    </location>
</feature>
<dbReference type="Gene3D" id="2.60.40.3930">
    <property type="match status" value="3"/>
</dbReference>
<dbReference type="InterPro" id="IPR041100">
    <property type="entry name" value="TQ"/>
</dbReference>
<evidence type="ECO:0000313" key="5">
    <source>
        <dbReference type="EMBL" id="KQB86004.1"/>
    </source>
</evidence>
<dbReference type="Pfam" id="PF24346">
    <property type="entry name" value="DUF7507"/>
    <property type="match status" value="1"/>
</dbReference>
<feature type="compositionally biased region" description="Basic and acidic residues" evidence="1">
    <location>
        <begin position="45"/>
        <end position="55"/>
    </location>
</feature>
<proteinExistence type="predicted"/>
<feature type="compositionally biased region" description="Acidic residues" evidence="1">
    <location>
        <begin position="574"/>
        <end position="595"/>
    </location>
</feature>
<dbReference type="STRING" id="1544413.Clow_01746"/>
<dbReference type="NCBIfam" id="NF033903">
    <property type="entry name" value="VaFE_rpt"/>
    <property type="match status" value="3"/>
</dbReference>
<keyword evidence="2" id="KW-0732">Signal</keyword>
<evidence type="ECO:0000313" key="6">
    <source>
        <dbReference type="Proteomes" id="UP000050488"/>
    </source>
</evidence>
<evidence type="ECO:0000256" key="1">
    <source>
        <dbReference type="SAM" id="MobiDB-lite"/>
    </source>
</evidence>
<dbReference type="PATRIC" id="fig|1544413.3.peg.1755"/>
<feature type="compositionally biased region" description="Acidic residues" evidence="1">
    <location>
        <begin position="1086"/>
        <end position="1099"/>
    </location>
</feature>
<dbReference type="InterPro" id="IPR055354">
    <property type="entry name" value="DUF7507"/>
</dbReference>
<feature type="region of interest" description="Disordered" evidence="1">
    <location>
        <begin position="996"/>
        <end position="1019"/>
    </location>
</feature>
<evidence type="ECO:0000256" key="2">
    <source>
        <dbReference type="SAM" id="SignalP"/>
    </source>
</evidence>
<evidence type="ECO:0000259" key="3">
    <source>
        <dbReference type="Pfam" id="PF18202"/>
    </source>
</evidence>
<keyword evidence="6" id="KW-1185">Reference proteome</keyword>
<evidence type="ECO:0000259" key="4">
    <source>
        <dbReference type="Pfam" id="PF24346"/>
    </source>
</evidence>